<keyword evidence="2" id="KW-0413">Isomerase</keyword>
<dbReference type="EMBL" id="JAAGAB010000001">
    <property type="protein sequence ID" value="NDU99625.1"/>
    <property type="molecule type" value="Genomic_DNA"/>
</dbReference>
<dbReference type="GO" id="GO:0016853">
    <property type="term" value="F:isomerase activity"/>
    <property type="evidence" value="ECO:0007669"/>
    <property type="project" value="UniProtKB-KW"/>
</dbReference>
<reference evidence="2 3" key="1">
    <citation type="submission" date="2020-02" db="EMBL/GenBank/DDBJ databases">
        <title>Pseudoroseicyclus tamarix, sp. nov., isolated from offshore sediment of a Tamarix chinensis forest.</title>
        <authorList>
            <person name="Gai Y."/>
        </authorList>
    </citation>
    <scope>NUCLEOTIDE SEQUENCE [LARGE SCALE GENOMIC DNA]</scope>
    <source>
        <strain evidence="2 3">CLL3-39</strain>
    </source>
</reference>
<sequence length="225" mass="24067">MLRDAGFTEVEGYGALFSDVDAVKAALAETGMKMTTAHIAVDDLESDPEKFVALAKELGMRAVYGPFLMPDDRPTDAEGWRAFGQRLAAAGKPFMDAGITFGWHNHDFELVDLGGGVTGLDCIAEAEGLTLELDLGWVARAGADPEIVLARFPGRISAVHVKDIAPAGENENEGGWADLGHGTVDYAALLPKVRAAGIDHFVLEHDNPADDKRFATRSLATFQTL</sequence>
<dbReference type="SUPFAM" id="SSF51658">
    <property type="entry name" value="Xylose isomerase-like"/>
    <property type="match status" value="1"/>
</dbReference>
<accession>A0A6B2JZS8</accession>
<dbReference type="Proteomes" id="UP000474757">
    <property type="component" value="Unassembled WGS sequence"/>
</dbReference>
<proteinExistence type="predicted"/>
<dbReference type="Gene3D" id="3.20.20.150">
    <property type="entry name" value="Divalent-metal-dependent TIM barrel enzymes"/>
    <property type="match status" value="1"/>
</dbReference>
<evidence type="ECO:0000313" key="3">
    <source>
        <dbReference type="Proteomes" id="UP000474757"/>
    </source>
</evidence>
<dbReference type="PANTHER" id="PTHR12110">
    <property type="entry name" value="HYDROXYPYRUVATE ISOMERASE"/>
    <property type="match status" value="1"/>
</dbReference>
<comment type="caution">
    <text evidence="2">The sequence shown here is derived from an EMBL/GenBank/DDBJ whole genome shotgun (WGS) entry which is preliminary data.</text>
</comment>
<evidence type="ECO:0000259" key="1">
    <source>
        <dbReference type="Pfam" id="PF01261"/>
    </source>
</evidence>
<dbReference type="InterPro" id="IPR050312">
    <property type="entry name" value="IolE/XylAMocC-like"/>
</dbReference>
<keyword evidence="3" id="KW-1185">Reference proteome</keyword>
<gene>
    <name evidence="2" type="ORF">GZA08_01395</name>
</gene>
<dbReference type="InterPro" id="IPR036237">
    <property type="entry name" value="Xyl_isomerase-like_sf"/>
</dbReference>
<evidence type="ECO:0000313" key="2">
    <source>
        <dbReference type="EMBL" id="NDU99625.1"/>
    </source>
</evidence>
<dbReference type="PANTHER" id="PTHR12110:SF41">
    <property type="entry name" value="INOSOSE DEHYDRATASE"/>
    <property type="match status" value="1"/>
</dbReference>
<dbReference type="AlphaFoldDB" id="A0A6B2JZS8"/>
<name>A0A6B2JZS8_9RHOB</name>
<dbReference type="Pfam" id="PF01261">
    <property type="entry name" value="AP_endonuc_2"/>
    <property type="match status" value="1"/>
</dbReference>
<organism evidence="2 3">
    <name type="scientific">Pseudoroseicyclus tamaricis</name>
    <dbReference type="NCBI Taxonomy" id="2705421"/>
    <lineage>
        <taxon>Bacteria</taxon>
        <taxon>Pseudomonadati</taxon>
        <taxon>Pseudomonadota</taxon>
        <taxon>Alphaproteobacteria</taxon>
        <taxon>Rhodobacterales</taxon>
        <taxon>Paracoccaceae</taxon>
        <taxon>Pseudoroseicyclus</taxon>
    </lineage>
</organism>
<protein>
    <submittedName>
        <fullName evidence="2">Sugar phosphate isomerase/epimerase</fullName>
    </submittedName>
</protein>
<feature type="domain" description="Xylose isomerase-like TIM barrel" evidence="1">
    <location>
        <begin position="2"/>
        <end position="208"/>
    </location>
</feature>
<dbReference type="InterPro" id="IPR013022">
    <property type="entry name" value="Xyl_isomerase-like_TIM-brl"/>
</dbReference>